<comment type="caution">
    <text evidence="2">The sequence shown here is derived from an EMBL/GenBank/DDBJ whole genome shotgun (WGS) entry which is preliminary data.</text>
</comment>
<sequence length="242" mass="27839">MSETNHRYSAHVEPSFTPKNVIKSLSIDNLIFGLDHGKLDILLVKHKVGLSKGQWALPGGFIRHDENLRDAASRHLHELTGVTDLYLEQLKTFGRVDRFPSERVITVAYYALVSAEDYKLVAGNNASDACWFGIHELPELIFDHKEIVDFGIQHLQQQVRRRPIGFNLLPEKFTLLQLQELYEGILDTKLDKPNFRRKIMKMNLLTSCEEKQTGVAHRAAKLYRFDEQAYQALTEKGFSFEI</sequence>
<dbReference type="SUPFAM" id="SSF46785">
    <property type="entry name" value="Winged helix' DNA-binding domain"/>
    <property type="match status" value="1"/>
</dbReference>
<dbReference type="CDD" id="cd18873">
    <property type="entry name" value="NUDIX_NadM_like"/>
    <property type="match status" value="1"/>
</dbReference>
<evidence type="ECO:0000259" key="1">
    <source>
        <dbReference type="PROSITE" id="PS51462"/>
    </source>
</evidence>
<keyword evidence="3" id="KW-1185">Reference proteome</keyword>
<evidence type="ECO:0000313" key="3">
    <source>
        <dbReference type="Proteomes" id="UP001139319"/>
    </source>
</evidence>
<dbReference type="Proteomes" id="UP001139319">
    <property type="component" value="Unassembled WGS sequence"/>
</dbReference>
<dbReference type="PANTHER" id="PTHR43736">
    <property type="entry name" value="ADP-RIBOSE PYROPHOSPHATASE"/>
    <property type="match status" value="1"/>
</dbReference>
<dbReference type="GO" id="GO:0016787">
    <property type="term" value="F:hydrolase activity"/>
    <property type="evidence" value="ECO:0007669"/>
    <property type="project" value="UniProtKB-KW"/>
</dbReference>
<organism evidence="2 3">
    <name type="scientific">Gilvimarinus xylanilyticus</name>
    <dbReference type="NCBI Taxonomy" id="2944139"/>
    <lineage>
        <taxon>Bacteria</taxon>
        <taxon>Pseudomonadati</taxon>
        <taxon>Pseudomonadota</taxon>
        <taxon>Gammaproteobacteria</taxon>
        <taxon>Cellvibrionales</taxon>
        <taxon>Cellvibrionaceae</taxon>
        <taxon>Gilvimarinus</taxon>
    </lineage>
</organism>
<gene>
    <name evidence="2" type="ORF">M6D89_10045</name>
</gene>
<dbReference type="InterPro" id="IPR054105">
    <property type="entry name" value="WHD_NrtR"/>
</dbReference>
<dbReference type="Pfam" id="PF00293">
    <property type="entry name" value="NUDIX"/>
    <property type="match status" value="1"/>
</dbReference>
<reference evidence="2" key="1">
    <citation type="submission" date="2022-05" db="EMBL/GenBank/DDBJ databases">
        <authorList>
            <person name="Sun H.-N."/>
        </authorList>
    </citation>
    <scope>NUCLEOTIDE SEQUENCE</scope>
    <source>
        <strain evidence="2">HB14</strain>
    </source>
</reference>
<protein>
    <submittedName>
        <fullName evidence="2">NUDIX hydrolase</fullName>
    </submittedName>
</protein>
<feature type="domain" description="Nudix hydrolase" evidence="1">
    <location>
        <begin position="24"/>
        <end position="156"/>
    </location>
</feature>
<accession>A0A9X2I005</accession>
<dbReference type="RefSeq" id="WP_253967932.1">
    <property type="nucleotide sequence ID" value="NZ_JAMFTH010000002.1"/>
</dbReference>
<dbReference type="Gene3D" id="3.90.79.10">
    <property type="entry name" value="Nucleoside Triphosphate Pyrophosphohydrolase"/>
    <property type="match status" value="1"/>
</dbReference>
<dbReference type="InterPro" id="IPR036388">
    <property type="entry name" value="WH-like_DNA-bd_sf"/>
</dbReference>
<dbReference type="EMBL" id="JAMFTH010000002">
    <property type="protein sequence ID" value="MCP8899641.1"/>
    <property type="molecule type" value="Genomic_DNA"/>
</dbReference>
<dbReference type="AlphaFoldDB" id="A0A9X2I005"/>
<proteinExistence type="predicted"/>
<dbReference type="InterPro" id="IPR015797">
    <property type="entry name" value="NUDIX_hydrolase-like_dom_sf"/>
</dbReference>
<evidence type="ECO:0000313" key="2">
    <source>
        <dbReference type="EMBL" id="MCP8899641.1"/>
    </source>
</evidence>
<dbReference type="InterPro" id="IPR000086">
    <property type="entry name" value="NUDIX_hydrolase_dom"/>
</dbReference>
<name>A0A9X2I005_9GAMM</name>
<dbReference type="PANTHER" id="PTHR43736:SF4">
    <property type="entry name" value="SLR1690 PROTEIN"/>
    <property type="match status" value="1"/>
</dbReference>
<dbReference type="Gene3D" id="1.10.10.10">
    <property type="entry name" value="Winged helix-like DNA-binding domain superfamily/Winged helix DNA-binding domain"/>
    <property type="match status" value="1"/>
</dbReference>
<dbReference type="PROSITE" id="PS51462">
    <property type="entry name" value="NUDIX"/>
    <property type="match status" value="1"/>
</dbReference>
<reference evidence="2" key="2">
    <citation type="submission" date="2023-01" db="EMBL/GenBank/DDBJ databases">
        <title>Gilvimarinus xylanilyticus HB14 isolated from Caulerpa lentillifera aquaculture base in Hainan, China.</title>
        <authorList>
            <person name="Zhang Y.-J."/>
        </authorList>
    </citation>
    <scope>NUCLEOTIDE SEQUENCE</scope>
    <source>
        <strain evidence="2">HB14</strain>
    </source>
</reference>
<keyword evidence="2" id="KW-0378">Hydrolase</keyword>
<dbReference type="Pfam" id="PF21906">
    <property type="entry name" value="WHD_NrtR"/>
    <property type="match status" value="1"/>
</dbReference>
<dbReference type="InterPro" id="IPR036390">
    <property type="entry name" value="WH_DNA-bd_sf"/>
</dbReference>
<dbReference type="SUPFAM" id="SSF55811">
    <property type="entry name" value="Nudix"/>
    <property type="match status" value="1"/>
</dbReference>